<organism evidence="2 3">
    <name type="scientific">Rubripirellula obstinata</name>
    <dbReference type="NCBI Taxonomy" id="406547"/>
    <lineage>
        <taxon>Bacteria</taxon>
        <taxon>Pseudomonadati</taxon>
        <taxon>Planctomycetota</taxon>
        <taxon>Planctomycetia</taxon>
        <taxon>Pirellulales</taxon>
        <taxon>Pirellulaceae</taxon>
        <taxon>Rubripirellula</taxon>
    </lineage>
</organism>
<dbReference type="OrthoDB" id="282463at2"/>
<keyword evidence="1" id="KW-0472">Membrane</keyword>
<feature type="transmembrane region" description="Helical" evidence="1">
    <location>
        <begin position="20"/>
        <end position="39"/>
    </location>
</feature>
<protein>
    <recommendedName>
        <fullName evidence="4">Prepilin-type N-terminal cleavage/methylation domain-containing protein</fullName>
    </recommendedName>
</protein>
<dbReference type="EMBL" id="VRLW01000001">
    <property type="protein sequence ID" value="KAA1259999.1"/>
    <property type="molecule type" value="Genomic_DNA"/>
</dbReference>
<proteinExistence type="predicted"/>
<keyword evidence="1" id="KW-1133">Transmembrane helix</keyword>
<evidence type="ECO:0000313" key="2">
    <source>
        <dbReference type="EMBL" id="KAA1259999.1"/>
    </source>
</evidence>
<dbReference type="NCBIfam" id="TIGR02532">
    <property type="entry name" value="IV_pilin_GFxxxE"/>
    <property type="match status" value="1"/>
</dbReference>
<keyword evidence="3" id="KW-1185">Reference proteome</keyword>
<evidence type="ECO:0000313" key="3">
    <source>
        <dbReference type="Proteomes" id="UP000322699"/>
    </source>
</evidence>
<evidence type="ECO:0008006" key="4">
    <source>
        <dbReference type="Google" id="ProtNLM"/>
    </source>
</evidence>
<dbReference type="AlphaFoldDB" id="A0A5B1CJV8"/>
<dbReference type="RefSeq" id="WP_068265274.1">
    <property type="nucleotide sequence ID" value="NZ_LWSK01000082.1"/>
</dbReference>
<dbReference type="Proteomes" id="UP000322699">
    <property type="component" value="Unassembled WGS sequence"/>
</dbReference>
<keyword evidence="1" id="KW-0812">Transmembrane</keyword>
<reference evidence="2 3" key="1">
    <citation type="submission" date="2019-08" db="EMBL/GenBank/DDBJ databases">
        <title>Deep-cultivation of Planctomycetes and their phenomic and genomic characterization uncovers novel biology.</title>
        <authorList>
            <person name="Wiegand S."/>
            <person name="Jogler M."/>
            <person name="Boedeker C."/>
            <person name="Pinto D."/>
            <person name="Vollmers J."/>
            <person name="Rivas-Marin E."/>
            <person name="Kohn T."/>
            <person name="Peeters S.H."/>
            <person name="Heuer A."/>
            <person name="Rast P."/>
            <person name="Oberbeckmann S."/>
            <person name="Bunk B."/>
            <person name="Jeske O."/>
            <person name="Meyerdierks A."/>
            <person name="Storesund J.E."/>
            <person name="Kallscheuer N."/>
            <person name="Luecker S."/>
            <person name="Lage O.M."/>
            <person name="Pohl T."/>
            <person name="Merkel B.J."/>
            <person name="Hornburger P."/>
            <person name="Mueller R.-W."/>
            <person name="Bruemmer F."/>
            <person name="Labrenz M."/>
            <person name="Spormann A.M."/>
            <person name="Op Den Camp H."/>
            <person name="Overmann J."/>
            <person name="Amann R."/>
            <person name="Jetten M.S.M."/>
            <person name="Mascher T."/>
            <person name="Medema M.H."/>
            <person name="Devos D.P."/>
            <person name="Kaster A.-K."/>
            <person name="Ovreas L."/>
            <person name="Rohde M."/>
            <person name="Galperin M.Y."/>
            <person name="Jogler C."/>
        </authorList>
    </citation>
    <scope>NUCLEOTIDE SEQUENCE [LARGE SCALE GENOMIC DNA]</scope>
    <source>
        <strain evidence="2 3">LF1</strain>
    </source>
</reference>
<dbReference type="InterPro" id="IPR012902">
    <property type="entry name" value="N_methyl_site"/>
</dbReference>
<sequence length="167" mass="18259">MNHSSDNADQDRPGNRRDGISLIEVIACMAIVGIMMVPISSVMRSSRQAVTHAESRSPETDLRDGSRWLRRLIQDNTLVETHSDVVVLKLNTGDYVKIYATNDELVMDNGKEAVVLMTDVLGAEFGEIKQATAPGNVIGVKMAIYVLDPTTGNKKNLTSVVSIPTQF</sequence>
<name>A0A5B1CJV8_9BACT</name>
<gene>
    <name evidence="2" type="ORF">LF1_25370</name>
</gene>
<dbReference type="Pfam" id="PF07963">
    <property type="entry name" value="N_methyl"/>
    <property type="match status" value="1"/>
</dbReference>
<evidence type="ECO:0000256" key="1">
    <source>
        <dbReference type="SAM" id="Phobius"/>
    </source>
</evidence>
<comment type="caution">
    <text evidence="2">The sequence shown here is derived from an EMBL/GenBank/DDBJ whole genome shotgun (WGS) entry which is preliminary data.</text>
</comment>
<accession>A0A5B1CJV8</accession>